<dbReference type="InterPro" id="IPR050498">
    <property type="entry name" value="Ycf3"/>
</dbReference>
<dbReference type="AlphaFoldDB" id="A0A645GLK4"/>
<dbReference type="EMBL" id="VSSQ01073801">
    <property type="protein sequence ID" value="MPN24824.1"/>
    <property type="molecule type" value="Genomic_DNA"/>
</dbReference>
<proteinExistence type="predicted"/>
<keyword evidence="1" id="KW-0677">Repeat</keyword>
<dbReference type="PANTHER" id="PTHR44858">
    <property type="entry name" value="TETRATRICOPEPTIDE REPEAT PROTEIN 6"/>
    <property type="match status" value="1"/>
</dbReference>
<evidence type="ECO:0000313" key="3">
    <source>
        <dbReference type="EMBL" id="MPN24824.1"/>
    </source>
</evidence>
<protein>
    <recommendedName>
        <fullName evidence="4">Beta-barrel assembly-enhancing protease</fullName>
    </recommendedName>
</protein>
<name>A0A645GLK4_9ZZZZ</name>
<gene>
    <name evidence="3" type="ORF">SDC9_172228</name>
</gene>
<reference evidence="3" key="1">
    <citation type="submission" date="2019-08" db="EMBL/GenBank/DDBJ databases">
        <authorList>
            <person name="Kucharzyk K."/>
            <person name="Murdoch R.W."/>
            <person name="Higgins S."/>
            <person name="Loffler F."/>
        </authorList>
    </citation>
    <scope>NUCLEOTIDE SEQUENCE</scope>
</reference>
<dbReference type="InterPro" id="IPR011990">
    <property type="entry name" value="TPR-like_helical_dom_sf"/>
</dbReference>
<evidence type="ECO:0008006" key="4">
    <source>
        <dbReference type="Google" id="ProtNLM"/>
    </source>
</evidence>
<dbReference type="SUPFAM" id="SSF48452">
    <property type="entry name" value="TPR-like"/>
    <property type="match status" value="1"/>
</dbReference>
<dbReference type="PANTHER" id="PTHR44858:SF1">
    <property type="entry name" value="UDP-N-ACETYLGLUCOSAMINE--PEPTIDE N-ACETYLGLUCOSAMINYLTRANSFERASE SPINDLY-RELATED"/>
    <property type="match status" value="1"/>
</dbReference>
<evidence type="ECO:0000256" key="1">
    <source>
        <dbReference type="ARBA" id="ARBA00022737"/>
    </source>
</evidence>
<organism evidence="3">
    <name type="scientific">bioreactor metagenome</name>
    <dbReference type="NCBI Taxonomy" id="1076179"/>
    <lineage>
        <taxon>unclassified sequences</taxon>
        <taxon>metagenomes</taxon>
        <taxon>ecological metagenomes</taxon>
    </lineage>
</organism>
<sequence length="189" mass="21496">MLIELHEYREARLWAEKALERFPTAPELLAAKAVALGRMGELDEALAFSDASIEERGDTPYIWLARGDVLLARQESRADYCFDKAALLAPQDWFVLWLAGRIRLFYEQFAAAARLLQRAVELNCSNFLVWLDLGHCQRAMGFSSQARLSYARVLEIEPSCSDARISLAGMDDLGFVRWLKSLPKRLLKT</sequence>
<comment type="caution">
    <text evidence="3">The sequence shown here is derived from an EMBL/GenBank/DDBJ whole genome shotgun (WGS) entry which is preliminary data.</text>
</comment>
<evidence type="ECO:0000256" key="2">
    <source>
        <dbReference type="ARBA" id="ARBA00022803"/>
    </source>
</evidence>
<dbReference type="Gene3D" id="1.25.40.10">
    <property type="entry name" value="Tetratricopeptide repeat domain"/>
    <property type="match status" value="2"/>
</dbReference>
<accession>A0A645GLK4</accession>
<keyword evidence="2" id="KW-0802">TPR repeat</keyword>